<feature type="domain" description="SPATA31-like" evidence="11">
    <location>
        <begin position="105"/>
        <end position="191"/>
    </location>
</feature>
<feature type="compositionally biased region" description="Low complexity" evidence="9">
    <location>
        <begin position="155"/>
        <end position="215"/>
    </location>
</feature>
<evidence type="ECO:0000259" key="10">
    <source>
        <dbReference type="Pfam" id="PF14650"/>
    </source>
</evidence>
<dbReference type="GO" id="GO:0030154">
    <property type="term" value="P:cell differentiation"/>
    <property type="evidence" value="ECO:0007669"/>
    <property type="project" value="UniProtKB-KW"/>
</dbReference>
<evidence type="ECO:0000256" key="9">
    <source>
        <dbReference type="SAM" id="MobiDB-lite"/>
    </source>
</evidence>
<dbReference type="GO" id="GO:0007283">
    <property type="term" value="P:spermatogenesis"/>
    <property type="evidence" value="ECO:0007669"/>
    <property type="project" value="UniProtKB-KW"/>
</dbReference>
<feature type="region of interest" description="Disordered" evidence="9">
    <location>
        <begin position="1250"/>
        <end position="1282"/>
    </location>
</feature>
<feature type="compositionally biased region" description="Polar residues" evidence="9">
    <location>
        <begin position="1151"/>
        <end position="1161"/>
    </location>
</feature>
<feature type="region of interest" description="Disordered" evidence="9">
    <location>
        <begin position="155"/>
        <end position="260"/>
    </location>
</feature>
<dbReference type="Proteomes" id="UP001652583">
    <property type="component" value="Chromosome D4"/>
</dbReference>
<dbReference type="Pfam" id="PF14650">
    <property type="entry name" value="FAM75"/>
    <property type="match status" value="1"/>
</dbReference>
<evidence type="ECO:0000256" key="5">
    <source>
        <dbReference type="ARBA" id="ARBA00022989"/>
    </source>
</evidence>
<feature type="region of interest" description="Disordered" evidence="9">
    <location>
        <begin position="317"/>
        <end position="343"/>
    </location>
</feature>
<dbReference type="PANTHER" id="PTHR21859:SF55">
    <property type="entry name" value="SPERMATOGENESIS-ASSOCIATED PROTEIN 31A1-RELATED"/>
    <property type="match status" value="1"/>
</dbReference>
<feature type="region of interest" description="Disordered" evidence="9">
    <location>
        <begin position="958"/>
        <end position="992"/>
    </location>
</feature>
<feature type="compositionally biased region" description="Basic and acidic residues" evidence="9">
    <location>
        <begin position="323"/>
        <end position="335"/>
    </location>
</feature>
<protein>
    <submittedName>
        <fullName evidence="13">Spermatogenesis-associated protein 31C2</fullName>
    </submittedName>
</protein>
<accession>A0A6J1XWY3</accession>
<keyword evidence="5" id="KW-1133">Transmembrane helix</keyword>
<evidence type="ECO:0000313" key="12">
    <source>
        <dbReference type="Proteomes" id="UP001652583"/>
    </source>
</evidence>
<keyword evidence="3" id="KW-0221">Differentiation</keyword>
<evidence type="ECO:0000256" key="3">
    <source>
        <dbReference type="ARBA" id="ARBA00022782"/>
    </source>
</evidence>
<feature type="compositionally biased region" description="Low complexity" evidence="9">
    <location>
        <begin position="1046"/>
        <end position="1061"/>
    </location>
</feature>
<feature type="compositionally biased region" description="Polar residues" evidence="9">
    <location>
        <begin position="599"/>
        <end position="608"/>
    </location>
</feature>
<reference evidence="13" key="1">
    <citation type="submission" date="2025-08" db="UniProtKB">
        <authorList>
            <consortium name="RefSeq"/>
        </authorList>
    </citation>
    <scope>IDENTIFICATION</scope>
    <source>
        <tissue evidence="13">Blood</tissue>
    </source>
</reference>
<dbReference type="Pfam" id="PF15371">
    <property type="entry name" value="DUF4599"/>
    <property type="match status" value="1"/>
</dbReference>
<evidence type="ECO:0000256" key="2">
    <source>
        <dbReference type="ARBA" id="ARBA00022692"/>
    </source>
</evidence>
<feature type="region of interest" description="Disordered" evidence="9">
    <location>
        <begin position="1009"/>
        <end position="1092"/>
    </location>
</feature>
<comment type="subcellular location">
    <subcellularLocation>
        <location evidence="1">Membrane</location>
        <topology evidence="1">Single-pass membrane protein</topology>
    </subcellularLocation>
</comment>
<feature type="domain" description="SPATA31" evidence="10">
    <location>
        <begin position="424"/>
        <end position="773"/>
    </location>
</feature>
<feature type="region of interest" description="Disordered" evidence="9">
    <location>
        <begin position="83"/>
        <end position="109"/>
    </location>
</feature>
<keyword evidence="2" id="KW-0812">Transmembrane</keyword>
<dbReference type="KEGG" id="aju:106984742"/>
<name>A0A6J1XWY3_ACIJB</name>
<dbReference type="RefSeq" id="XP_026896974.2">
    <property type="nucleotide sequence ID" value="XM_027041173.2"/>
</dbReference>
<feature type="region of interest" description="Disordered" evidence="9">
    <location>
        <begin position="1132"/>
        <end position="1222"/>
    </location>
</feature>
<feature type="region of interest" description="Disordered" evidence="9">
    <location>
        <begin position="499"/>
        <end position="558"/>
    </location>
</feature>
<evidence type="ECO:0000256" key="4">
    <source>
        <dbReference type="ARBA" id="ARBA00022871"/>
    </source>
</evidence>
<keyword evidence="6" id="KW-0472">Membrane</keyword>
<dbReference type="GO" id="GO:0016020">
    <property type="term" value="C:membrane"/>
    <property type="evidence" value="ECO:0007669"/>
    <property type="project" value="UniProtKB-SubCell"/>
</dbReference>
<gene>
    <name evidence="13" type="primary">SPATA31C2</name>
</gene>
<feature type="compositionally biased region" description="Polar residues" evidence="9">
    <location>
        <begin position="670"/>
        <end position="681"/>
    </location>
</feature>
<evidence type="ECO:0000256" key="8">
    <source>
        <dbReference type="ARBA" id="ARBA00037695"/>
    </source>
</evidence>
<comment type="function">
    <text evidence="8">May play a role in spermatogenesis.</text>
</comment>
<feature type="compositionally biased region" description="Low complexity" evidence="9">
    <location>
        <begin position="1137"/>
        <end position="1150"/>
    </location>
</feature>
<feature type="region of interest" description="Disordered" evidence="9">
    <location>
        <begin position="599"/>
        <end position="745"/>
    </location>
</feature>
<dbReference type="PANTHER" id="PTHR21859">
    <property type="entry name" value="ACROSOME-SPECIFIC PROTEIN"/>
    <property type="match status" value="1"/>
</dbReference>
<feature type="compositionally biased region" description="Basic and acidic residues" evidence="9">
    <location>
        <begin position="1180"/>
        <end position="1189"/>
    </location>
</feature>
<evidence type="ECO:0000256" key="1">
    <source>
        <dbReference type="ARBA" id="ARBA00004167"/>
    </source>
</evidence>
<feature type="region of interest" description="Disordered" evidence="9">
    <location>
        <begin position="774"/>
        <end position="804"/>
    </location>
</feature>
<dbReference type="InterPro" id="IPR027970">
    <property type="entry name" value="SPATA31-like"/>
</dbReference>
<feature type="region of interest" description="Disordered" evidence="9">
    <location>
        <begin position="916"/>
        <end position="935"/>
    </location>
</feature>
<evidence type="ECO:0000259" key="11">
    <source>
        <dbReference type="Pfam" id="PF15371"/>
    </source>
</evidence>
<dbReference type="InterPro" id="IPR039509">
    <property type="entry name" value="SPATA31"/>
</dbReference>
<organism evidence="12 13">
    <name type="scientific">Acinonyx jubatus</name>
    <name type="common">Cheetah</name>
    <dbReference type="NCBI Taxonomy" id="32536"/>
    <lineage>
        <taxon>Eukaryota</taxon>
        <taxon>Metazoa</taxon>
        <taxon>Chordata</taxon>
        <taxon>Craniata</taxon>
        <taxon>Vertebrata</taxon>
        <taxon>Euteleostomi</taxon>
        <taxon>Mammalia</taxon>
        <taxon>Eutheria</taxon>
        <taxon>Laurasiatheria</taxon>
        <taxon>Carnivora</taxon>
        <taxon>Feliformia</taxon>
        <taxon>Felidae</taxon>
        <taxon>Felinae</taxon>
        <taxon>Acinonyx</taxon>
    </lineage>
</organism>
<sequence>MWCDVSLRLLSPSTSSALSCARTVVGSGTNASSKEMENILFALRSISADWLSSSLPSWTTQTIFCFLCGLSFFLLLISCFQTDPTSSAPRRKRRSSRKQVAPRRRSTRGKNSEILKAYRTCLQELEGVRDLVSLLRSHLGRLSDQGGLQQLLGQEAPGAKGKAAPAGAHQPRGAPVRDAAPARAPRASPAPLASTPSPTPTTSSVSVRSNSSLSAPWPPESCLPLGGFSPQPLALSPSPPRLPSLEASPPPRPDSTLALPQCNSMARPLDAVPRSPSPHTPRVASAIPAISGWGLSSCPISALSWWQAATKAWSPSTSTRLESWQEPHSHQHPEASFRGGPGNRQAEASVLSFIGPDVQKLLEILITKKTELRFWKEKEKKEESGYHVNSLGSMFMSPRGGRDAVGYRSFRSMKGEPQQLLGPEQPPYPKISGDNLRLKCSRLFWGLPILHSESLVATVSVNGPPLESPSVVFNELSHALPSQIQAGVASRLSLEQPFSHPVAEPQALTPSLSRSQPPPPAQVEARGHLAPSVPVGPPSLPPQMAGEASDPPIQNNMSSFIPNAIQNLECHFLKKQLERNRTLPSVVKRSQEVFSQVLPNFPQDSPASQAHGPVSVLPFPSGDLTSPELQNHLEPHLGKRSTKQQGGGPHRIQPSVELGQPQGEPPKVPQAQSGSLQAAQETRSRGPARTTPGENLGKDAGPSVGRGWRDLHGSLISSSSKVSGINSEGSHTDLMKTSGPGQNHPEQLLRAHLGRKLGQITEGQIPGSVHDSRLAASHVPDPHRKPSAHRETGNPAFSKHPEPRVNIPHNFSILSPYTQQMLEAHIIRFRVRHRWGLPLKVLKPLNLFKLQKSSIFPPPSTLCSATRPPKAGAEAKFLEKPPEPHQGEKVIREESVLTLGSPLLDPHPAHEEIQRALGESPPGDGPRPSGAPVAGREARLHPQTPAYSFVGRIWHSKTGVGDPQNSSLEASTARATDEPRRGSGGQTWRDPCGHVSVLELSFESQSSSAQWAKEVGEGEEAPAWGDTLEPGVLANNQSVKPDVRRSGSSGSSQGPSTPPASVAQAQVEAQLEGFDPQGSVESEEPQGPGRGVLLQDCETGVLLQDCATDDLLQDCHSDVLLVADVLASHRSPYGCQSESSTDTSTSWASSPFVSHAQNSRGQPDPLGQWGLRSPRSKASVHADRREAYRRLSPGGLKSFQASVMSHRDQEEDSAESSRSSFAQLLPKKEDAAPEGHLRKSVRHLLQWIFPSKGKGPEDPGHRGQPAAATAQRQGPVSGISVEDGKSAGAQVLMTAVGRILEENLVPRQGLRASEVNWRQREPQALAGTRVCYHRVLSYQEQRRVMRETACNLQATPDGHGCPNENQWCRGRDGRWAFVPRMPGSPDGPCHHGRMPARASGRPHRPHCPRHCLLQNYVSSGHSACASHAFLGRTPFLQERMHTVQRKMYFSQVSTSSMG</sequence>
<feature type="compositionally biased region" description="Polar residues" evidence="9">
    <location>
        <begin position="963"/>
        <end position="974"/>
    </location>
</feature>
<proteinExistence type="inferred from homology"/>
<keyword evidence="12" id="KW-1185">Reference proteome</keyword>
<comment type="similarity">
    <text evidence="7">Belongs to the SPATA31 family.</text>
</comment>
<evidence type="ECO:0000256" key="7">
    <source>
        <dbReference type="ARBA" id="ARBA00035009"/>
    </source>
</evidence>
<feature type="compositionally biased region" description="Basic and acidic residues" evidence="9">
    <location>
        <begin position="780"/>
        <end position="792"/>
    </location>
</feature>
<feature type="compositionally biased region" description="Low complexity" evidence="9">
    <location>
        <begin position="713"/>
        <end position="729"/>
    </location>
</feature>
<evidence type="ECO:0000313" key="13">
    <source>
        <dbReference type="RefSeq" id="XP_026896974.2"/>
    </source>
</evidence>
<dbReference type="GeneID" id="106984742"/>
<evidence type="ECO:0000256" key="6">
    <source>
        <dbReference type="ARBA" id="ARBA00023136"/>
    </source>
</evidence>
<keyword evidence="4" id="KW-0744">Spermatogenesis</keyword>
<feature type="compositionally biased region" description="Pro residues" evidence="9">
    <location>
        <begin position="237"/>
        <end position="253"/>
    </location>
</feature>
<feature type="compositionally biased region" description="Basic residues" evidence="9">
    <location>
        <begin position="89"/>
        <end position="108"/>
    </location>
</feature>